<dbReference type="InterPro" id="IPR046532">
    <property type="entry name" value="DUF6597"/>
</dbReference>
<gene>
    <name evidence="2" type="ORF">LQV63_29630</name>
</gene>
<dbReference type="EMBL" id="JAJNBZ010000050">
    <property type="protein sequence ID" value="MCE5173407.1"/>
    <property type="molecule type" value="Genomic_DNA"/>
</dbReference>
<dbReference type="RefSeq" id="WP_233699354.1">
    <property type="nucleotide sequence ID" value="NZ_JAJNBZ010000050.1"/>
</dbReference>
<evidence type="ECO:0000313" key="2">
    <source>
        <dbReference type="EMBL" id="MCE5173407.1"/>
    </source>
</evidence>
<proteinExistence type="predicted"/>
<feature type="domain" description="DUF6597" evidence="1">
    <location>
        <begin position="25"/>
        <end position="70"/>
    </location>
</feature>
<keyword evidence="3" id="KW-1185">Reference proteome</keyword>
<organism evidence="2 3">
    <name type="scientific">Paenibacillus profundus</name>
    <dbReference type="NCBI Taxonomy" id="1173085"/>
    <lineage>
        <taxon>Bacteria</taxon>
        <taxon>Bacillati</taxon>
        <taxon>Bacillota</taxon>
        <taxon>Bacilli</taxon>
        <taxon>Bacillales</taxon>
        <taxon>Paenibacillaceae</taxon>
        <taxon>Paenibacillus</taxon>
    </lineage>
</organism>
<protein>
    <recommendedName>
        <fullName evidence="1">DUF6597 domain-containing protein</fullName>
    </recommendedName>
</protein>
<comment type="caution">
    <text evidence="2">The sequence shown here is derived from an EMBL/GenBank/DDBJ whole genome shotgun (WGS) entry which is preliminary data.</text>
</comment>
<dbReference type="Pfam" id="PF20240">
    <property type="entry name" value="DUF6597"/>
    <property type="match status" value="1"/>
</dbReference>
<accession>A0ABS8YSV7</accession>
<dbReference type="Proteomes" id="UP001199916">
    <property type="component" value="Unassembled WGS sequence"/>
</dbReference>
<name>A0ABS8YSV7_9BACL</name>
<evidence type="ECO:0000259" key="1">
    <source>
        <dbReference type="Pfam" id="PF20240"/>
    </source>
</evidence>
<sequence length="73" mass="8554">MNTMQDYPKGVLRGKAAEHKFTLNRYRPGEDTGFFVERYWAISWDLRGEEPHLQNKLPYPCVNLVDNSQHPSC</sequence>
<evidence type="ECO:0000313" key="3">
    <source>
        <dbReference type="Proteomes" id="UP001199916"/>
    </source>
</evidence>
<reference evidence="2 3" key="1">
    <citation type="submission" date="2021-11" db="EMBL/GenBank/DDBJ databases">
        <title>Draft genome sequence of Paenibacillus profundus YoMME, a new Gram-positive bacteria with exoelectrogenic properties.</title>
        <authorList>
            <person name="Hubenova Y."/>
            <person name="Hubenova E."/>
            <person name="Manasiev Y."/>
            <person name="Peykov S."/>
            <person name="Mitov M."/>
        </authorList>
    </citation>
    <scope>NUCLEOTIDE SEQUENCE [LARGE SCALE GENOMIC DNA]</scope>
    <source>
        <strain evidence="2 3">YoMME</strain>
    </source>
</reference>